<accession>A0A9D4PLC7</accession>
<dbReference type="AlphaFoldDB" id="A0A9D4PLC7"/>
<proteinExistence type="predicted"/>
<dbReference type="Proteomes" id="UP000821837">
    <property type="component" value="Unassembled WGS sequence"/>
</dbReference>
<evidence type="ECO:0008006" key="4">
    <source>
        <dbReference type="Google" id="ProtNLM"/>
    </source>
</evidence>
<organism evidence="2 3">
    <name type="scientific">Rhipicephalus sanguineus</name>
    <name type="common">Brown dog tick</name>
    <name type="synonym">Ixodes sanguineus</name>
    <dbReference type="NCBI Taxonomy" id="34632"/>
    <lineage>
        <taxon>Eukaryota</taxon>
        <taxon>Metazoa</taxon>
        <taxon>Ecdysozoa</taxon>
        <taxon>Arthropoda</taxon>
        <taxon>Chelicerata</taxon>
        <taxon>Arachnida</taxon>
        <taxon>Acari</taxon>
        <taxon>Parasitiformes</taxon>
        <taxon>Ixodida</taxon>
        <taxon>Ixodoidea</taxon>
        <taxon>Ixodidae</taxon>
        <taxon>Rhipicephalinae</taxon>
        <taxon>Rhipicephalus</taxon>
        <taxon>Rhipicephalus</taxon>
    </lineage>
</organism>
<dbReference type="GO" id="GO:0043176">
    <property type="term" value="F:amine binding"/>
    <property type="evidence" value="ECO:0007669"/>
    <property type="project" value="InterPro"/>
</dbReference>
<feature type="chain" id="PRO_5038985949" description="Lipocalin-5 1" evidence="1">
    <location>
        <begin position="24"/>
        <end position="187"/>
    </location>
</feature>
<dbReference type="GO" id="GO:0030682">
    <property type="term" value="P:symbiont-mediated perturbation of host defenses"/>
    <property type="evidence" value="ECO:0007669"/>
    <property type="project" value="InterPro"/>
</dbReference>
<gene>
    <name evidence="2" type="ORF">HPB52_017232</name>
</gene>
<keyword evidence="3" id="KW-1185">Reference proteome</keyword>
<comment type="caution">
    <text evidence="2">The sequence shown here is derived from an EMBL/GenBank/DDBJ whole genome shotgun (WGS) entry which is preliminary data.</text>
</comment>
<dbReference type="Pfam" id="PF02098">
    <property type="entry name" value="His_binding"/>
    <property type="match status" value="1"/>
</dbReference>
<dbReference type="VEuPathDB" id="VectorBase:RSAN_053274"/>
<reference evidence="2" key="1">
    <citation type="journal article" date="2020" name="Cell">
        <title>Large-Scale Comparative Analyses of Tick Genomes Elucidate Their Genetic Diversity and Vector Capacities.</title>
        <authorList>
            <consortium name="Tick Genome and Microbiome Consortium (TIGMIC)"/>
            <person name="Jia N."/>
            <person name="Wang J."/>
            <person name="Shi W."/>
            <person name="Du L."/>
            <person name="Sun Y."/>
            <person name="Zhan W."/>
            <person name="Jiang J.F."/>
            <person name="Wang Q."/>
            <person name="Zhang B."/>
            <person name="Ji P."/>
            <person name="Bell-Sakyi L."/>
            <person name="Cui X.M."/>
            <person name="Yuan T.T."/>
            <person name="Jiang B.G."/>
            <person name="Yang W.F."/>
            <person name="Lam T.T."/>
            <person name="Chang Q.C."/>
            <person name="Ding S.J."/>
            <person name="Wang X.J."/>
            <person name="Zhu J.G."/>
            <person name="Ruan X.D."/>
            <person name="Zhao L."/>
            <person name="Wei J.T."/>
            <person name="Ye R.Z."/>
            <person name="Que T.C."/>
            <person name="Du C.H."/>
            <person name="Zhou Y.H."/>
            <person name="Cheng J.X."/>
            <person name="Dai P.F."/>
            <person name="Guo W.B."/>
            <person name="Han X.H."/>
            <person name="Huang E.J."/>
            <person name="Li L.F."/>
            <person name="Wei W."/>
            <person name="Gao Y.C."/>
            <person name="Liu J.Z."/>
            <person name="Shao H.Z."/>
            <person name="Wang X."/>
            <person name="Wang C.C."/>
            <person name="Yang T.C."/>
            <person name="Huo Q.B."/>
            <person name="Li W."/>
            <person name="Chen H.Y."/>
            <person name="Chen S.E."/>
            <person name="Zhou L.G."/>
            <person name="Ni X.B."/>
            <person name="Tian J.H."/>
            <person name="Sheng Y."/>
            <person name="Liu T."/>
            <person name="Pan Y.S."/>
            <person name="Xia L.Y."/>
            <person name="Li J."/>
            <person name="Zhao F."/>
            <person name="Cao W.C."/>
        </authorList>
    </citation>
    <scope>NUCLEOTIDE SEQUENCE</scope>
    <source>
        <strain evidence="2">Rsan-2018</strain>
    </source>
</reference>
<name>A0A9D4PLC7_RHISA</name>
<sequence>MMRSAYAIAFFAILCGTNVIVSAKLGSPGGPRKLAYELPDSFEAFTNFPYSVAISDSDNDTMFECVVANRTEIDPESRTATFVWHFQETDHSPEQYIPFYGKAGSSPETMEVTIGDDPTVVDGIFYYSTKDCVVMDLEYHGHQCLLWTKWIFKDSVPQHCIDHFVDTCGVVPPAHSRDLCPDGEGDY</sequence>
<feature type="signal peptide" evidence="1">
    <location>
        <begin position="1"/>
        <end position="23"/>
    </location>
</feature>
<dbReference type="OrthoDB" id="6479471at2759"/>
<dbReference type="SUPFAM" id="SSF50814">
    <property type="entry name" value="Lipocalins"/>
    <property type="match status" value="1"/>
</dbReference>
<dbReference type="EMBL" id="JABSTV010001253">
    <property type="protein sequence ID" value="KAH7944210.1"/>
    <property type="molecule type" value="Genomic_DNA"/>
</dbReference>
<protein>
    <recommendedName>
        <fullName evidence="4">Lipocalin-5 1</fullName>
    </recommendedName>
</protein>
<dbReference type="InterPro" id="IPR012674">
    <property type="entry name" value="Calycin"/>
</dbReference>
<evidence type="ECO:0000256" key="1">
    <source>
        <dbReference type="SAM" id="SignalP"/>
    </source>
</evidence>
<dbReference type="InterPro" id="IPR002970">
    <property type="entry name" value="Tick_his-bd"/>
</dbReference>
<evidence type="ECO:0000313" key="2">
    <source>
        <dbReference type="EMBL" id="KAH7944210.1"/>
    </source>
</evidence>
<evidence type="ECO:0000313" key="3">
    <source>
        <dbReference type="Proteomes" id="UP000821837"/>
    </source>
</evidence>
<dbReference type="Gene3D" id="2.40.128.20">
    <property type="match status" value="1"/>
</dbReference>
<reference evidence="2" key="2">
    <citation type="submission" date="2021-09" db="EMBL/GenBank/DDBJ databases">
        <authorList>
            <person name="Jia N."/>
            <person name="Wang J."/>
            <person name="Shi W."/>
            <person name="Du L."/>
            <person name="Sun Y."/>
            <person name="Zhan W."/>
            <person name="Jiang J."/>
            <person name="Wang Q."/>
            <person name="Zhang B."/>
            <person name="Ji P."/>
            <person name="Sakyi L.B."/>
            <person name="Cui X."/>
            <person name="Yuan T."/>
            <person name="Jiang B."/>
            <person name="Yang W."/>
            <person name="Lam T.T.-Y."/>
            <person name="Chang Q."/>
            <person name="Ding S."/>
            <person name="Wang X."/>
            <person name="Zhu J."/>
            <person name="Ruan X."/>
            <person name="Zhao L."/>
            <person name="Wei J."/>
            <person name="Que T."/>
            <person name="Du C."/>
            <person name="Cheng J."/>
            <person name="Dai P."/>
            <person name="Han X."/>
            <person name="Huang E."/>
            <person name="Gao Y."/>
            <person name="Liu J."/>
            <person name="Shao H."/>
            <person name="Ye R."/>
            <person name="Li L."/>
            <person name="Wei W."/>
            <person name="Wang X."/>
            <person name="Wang C."/>
            <person name="Huo Q."/>
            <person name="Li W."/>
            <person name="Guo W."/>
            <person name="Chen H."/>
            <person name="Chen S."/>
            <person name="Zhou L."/>
            <person name="Zhou L."/>
            <person name="Ni X."/>
            <person name="Tian J."/>
            <person name="Zhou Y."/>
            <person name="Sheng Y."/>
            <person name="Liu T."/>
            <person name="Pan Y."/>
            <person name="Xia L."/>
            <person name="Li J."/>
            <person name="Zhao F."/>
            <person name="Cao W."/>
        </authorList>
    </citation>
    <scope>NUCLEOTIDE SEQUENCE</scope>
    <source>
        <strain evidence="2">Rsan-2018</strain>
        <tissue evidence="2">Larvae</tissue>
    </source>
</reference>
<keyword evidence="1" id="KW-0732">Signal</keyword>